<dbReference type="STRING" id="1120996.SAMN02746066_01047"/>
<dbReference type="PROSITE" id="PS51257">
    <property type="entry name" value="PROKAR_LIPOPROTEIN"/>
    <property type="match status" value="1"/>
</dbReference>
<reference evidence="2 3" key="1">
    <citation type="submission" date="2016-11" db="EMBL/GenBank/DDBJ databases">
        <authorList>
            <person name="Jaros S."/>
            <person name="Januszkiewicz K."/>
            <person name="Wedrychowicz H."/>
        </authorList>
    </citation>
    <scope>NUCLEOTIDE SEQUENCE [LARGE SCALE GENOMIC DNA]</scope>
    <source>
        <strain evidence="2 3">DSM 15930</strain>
    </source>
</reference>
<keyword evidence="1" id="KW-0732">Signal</keyword>
<feature type="signal peptide" evidence="1">
    <location>
        <begin position="1"/>
        <end position="19"/>
    </location>
</feature>
<proteinExistence type="predicted"/>
<evidence type="ECO:0000256" key="1">
    <source>
        <dbReference type="SAM" id="SignalP"/>
    </source>
</evidence>
<evidence type="ECO:0000313" key="3">
    <source>
        <dbReference type="Proteomes" id="UP000184038"/>
    </source>
</evidence>
<accession>A0A1M7GR34</accession>
<gene>
    <name evidence="2" type="ORF">SAMN02746066_01047</name>
</gene>
<evidence type="ECO:0008006" key="4">
    <source>
        <dbReference type="Google" id="ProtNLM"/>
    </source>
</evidence>
<evidence type="ECO:0000313" key="2">
    <source>
        <dbReference type="EMBL" id="SHM18349.1"/>
    </source>
</evidence>
<keyword evidence="3" id="KW-1185">Reference proteome</keyword>
<protein>
    <recommendedName>
        <fullName evidence="4">Lipoprotein</fullName>
    </recommendedName>
</protein>
<dbReference type="OrthoDB" id="1937648at2"/>
<dbReference type="AlphaFoldDB" id="A0A1M7GR34"/>
<organism evidence="2 3">
    <name type="scientific">Anaerosporobacter mobilis DSM 15930</name>
    <dbReference type="NCBI Taxonomy" id="1120996"/>
    <lineage>
        <taxon>Bacteria</taxon>
        <taxon>Bacillati</taxon>
        <taxon>Bacillota</taxon>
        <taxon>Clostridia</taxon>
        <taxon>Lachnospirales</taxon>
        <taxon>Lachnospiraceae</taxon>
        <taxon>Anaerosporobacter</taxon>
    </lineage>
</organism>
<dbReference type="EMBL" id="FRCP01000007">
    <property type="protein sequence ID" value="SHM18349.1"/>
    <property type="molecule type" value="Genomic_DNA"/>
</dbReference>
<sequence length="195" mass="21449">MKKRVRLFLLITVLITLVACDKNNKKMTIAAITLTKNEESIMKLLNAQDNSKIFDFTLDDTVKSIIISYHTLNKDQTWEEHGAMSGNINASSGKIGITIDDELQISLESGSKGITTTKMSITDLLNKLKNSAQCTSWLSESSIELDKEIPLLVKAYTDSNSIIGYDTTSYFNPEGLVGNDLVIAVTVCFSAVSNE</sequence>
<feature type="chain" id="PRO_5038916711" description="Lipoprotein" evidence="1">
    <location>
        <begin position="20"/>
        <end position="195"/>
    </location>
</feature>
<dbReference type="Proteomes" id="UP000184038">
    <property type="component" value="Unassembled WGS sequence"/>
</dbReference>
<name>A0A1M7GR34_9FIRM</name>
<dbReference type="RefSeq" id="WP_073284077.1">
    <property type="nucleotide sequence ID" value="NZ_FRCP01000007.1"/>
</dbReference>